<feature type="domain" description="T6SS Phospholipase effector Tle1-like catalytic" evidence="1">
    <location>
        <begin position="290"/>
        <end position="543"/>
    </location>
</feature>
<dbReference type="InterPro" id="IPR018712">
    <property type="entry name" value="Tle1-like_cat"/>
</dbReference>
<accession>A0A1L9RTG7</accession>
<dbReference type="VEuPathDB" id="FungiDB:ASPWEDRAFT_168102"/>
<dbReference type="STRING" id="1073089.A0A1L9RTG7"/>
<keyword evidence="4" id="KW-1185">Reference proteome</keyword>
<dbReference type="EMBL" id="KV878210">
    <property type="protein sequence ID" value="OJJ38173.1"/>
    <property type="molecule type" value="Genomic_DNA"/>
</dbReference>
<evidence type="ECO:0000313" key="3">
    <source>
        <dbReference type="EMBL" id="OJJ38173.1"/>
    </source>
</evidence>
<dbReference type="InterPro" id="IPR029058">
    <property type="entry name" value="AB_hydrolase_fold"/>
</dbReference>
<sequence length="639" mass="72201">MRLVHTTTLQLKEFGENKIPPYAILSHRWEDGEVAFQDMTNNVNKQTKGYRKIQRCCQRAAAELSEAINSMFRWLHTSIKQSQWFTRGWTLQELIAPSKVLFLATYDWAGSWDRNSAWKDIGSRDDLSTLIREVTGIDELILREKSQLHGFSIAKRMSWAADRKTTRTEDVAYCLMGIFGINMPLLYGEGKNAFIGLQEEIMKDSDDQSLFAWEHLEEDDDCPIGLLAKSPLDFKNSGSIIPFYFVKDRLYGKGDTSARTVGCPLFDQNPYGFSSTTTAYATGGEKLHLKNLVICFQEPRNVAKNLKSLSNVERIYNLLDCTNASQIHYSPVVSGKHVDNVVECVNDAYAWLMKHHNPHDRIYIFGFSVGGWAAQDLARMLENIGLLSSNFNKNIEVIHAFREYCFWKSATLGGNYYVMQERTRYWDMRELREKYCRPIGKVSFLGIFDAARIDTGFKNTTYWSLNLPSRISSSGCIVRHAVSIDERSTRLPTLAASDVTTEHSENIQELWFSGCHADICGTAPVKPGDELGPGHIPLAWMIRKAVDAGLHVDKRKLMHEFGLDGQGQLESLGIDSILASDELISAIRIASTKGILNRTLDSKKLSSLHSYQRILPDSARIHGSVVESPPNPALPCRYV</sequence>
<feature type="domain" description="DUF8212" evidence="2">
    <location>
        <begin position="193"/>
        <end position="218"/>
    </location>
</feature>
<dbReference type="Proteomes" id="UP000184383">
    <property type="component" value="Unassembled WGS sequence"/>
</dbReference>
<name>A0A1L9RTG7_ASPWE</name>
<dbReference type="OrthoDB" id="674604at2759"/>
<dbReference type="PANTHER" id="PTHR10622">
    <property type="entry name" value="HET DOMAIN-CONTAINING PROTEIN"/>
    <property type="match status" value="1"/>
</dbReference>
<dbReference type="Pfam" id="PF09994">
    <property type="entry name" value="T6SS_Tle1-like_cat"/>
    <property type="match status" value="1"/>
</dbReference>
<dbReference type="PANTHER" id="PTHR10622:SF10">
    <property type="entry name" value="HET DOMAIN-CONTAINING PROTEIN"/>
    <property type="match status" value="1"/>
</dbReference>
<dbReference type="Pfam" id="PF26640">
    <property type="entry name" value="DUF8212"/>
    <property type="match status" value="1"/>
</dbReference>
<protein>
    <submittedName>
        <fullName evidence="3">Uncharacterized protein</fullName>
    </submittedName>
</protein>
<reference evidence="4" key="1">
    <citation type="journal article" date="2017" name="Genome Biol.">
        <title>Comparative genomics reveals high biological diversity and specific adaptations in the industrially and medically important fungal genus Aspergillus.</title>
        <authorList>
            <person name="de Vries R.P."/>
            <person name="Riley R."/>
            <person name="Wiebenga A."/>
            <person name="Aguilar-Osorio G."/>
            <person name="Amillis S."/>
            <person name="Uchima C.A."/>
            <person name="Anderluh G."/>
            <person name="Asadollahi M."/>
            <person name="Askin M."/>
            <person name="Barry K."/>
            <person name="Battaglia E."/>
            <person name="Bayram O."/>
            <person name="Benocci T."/>
            <person name="Braus-Stromeyer S.A."/>
            <person name="Caldana C."/>
            <person name="Canovas D."/>
            <person name="Cerqueira G.C."/>
            <person name="Chen F."/>
            <person name="Chen W."/>
            <person name="Choi C."/>
            <person name="Clum A."/>
            <person name="Dos Santos R.A."/>
            <person name="Damasio A.R."/>
            <person name="Diallinas G."/>
            <person name="Emri T."/>
            <person name="Fekete E."/>
            <person name="Flipphi M."/>
            <person name="Freyberg S."/>
            <person name="Gallo A."/>
            <person name="Gournas C."/>
            <person name="Habgood R."/>
            <person name="Hainaut M."/>
            <person name="Harispe M.L."/>
            <person name="Henrissat B."/>
            <person name="Hilden K.S."/>
            <person name="Hope R."/>
            <person name="Hossain A."/>
            <person name="Karabika E."/>
            <person name="Karaffa L."/>
            <person name="Karanyi Z."/>
            <person name="Krasevec N."/>
            <person name="Kuo A."/>
            <person name="Kusch H."/>
            <person name="LaButti K."/>
            <person name="Lagendijk E.L."/>
            <person name="Lapidus A."/>
            <person name="Levasseur A."/>
            <person name="Lindquist E."/>
            <person name="Lipzen A."/>
            <person name="Logrieco A.F."/>
            <person name="MacCabe A."/>
            <person name="Maekelae M.R."/>
            <person name="Malavazi I."/>
            <person name="Melin P."/>
            <person name="Meyer V."/>
            <person name="Mielnichuk N."/>
            <person name="Miskei M."/>
            <person name="Molnar A.P."/>
            <person name="Mule G."/>
            <person name="Ngan C.Y."/>
            <person name="Orejas M."/>
            <person name="Orosz E."/>
            <person name="Ouedraogo J.P."/>
            <person name="Overkamp K.M."/>
            <person name="Park H.-S."/>
            <person name="Perrone G."/>
            <person name="Piumi F."/>
            <person name="Punt P.J."/>
            <person name="Ram A.F."/>
            <person name="Ramon A."/>
            <person name="Rauscher S."/>
            <person name="Record E."/>
            <person name="Riano-Pachon D.M."/>
            <person name="Robert V."/>
            <person name="Roehrig J."/>
            <person name="Ruller R."/>
            <person name="Salamov A."/>
            <person name="Salih N.S."/>
            <person name="Samson R.A."/>
            <person name="Sandor E."/>
            <person name="Sanguinetti M."/>
            <person name="Schuetze T."/>
            <person name="Sepcic K."/>
            <person name="Shelest E."/>
            <person name="Sherlock G."/>
            <person name="Sophianopoulou V."/>
            <person name="Squina F.M."/>
            <person name="Sun H."/>
            <person name="Susca A."/>
            <person name="Todd R.B."/>
            <person name="Tsang A."/>
            <person name="Unkles S.E."/>
            <person name="van de Wiele N."/>
            <person name="van Rossen-Uffink D."/>
            <person name="Oliveira J.V."/>
            <person name="Vesth T.C."/>
            <person name="Visser J."/>
            <person name="Yu J.-H."/>
            <person name="Zhou M."/>
            <person name="Andersen M.R."/>
            <person name="Archer D.B."/>
            <person name="Baker S.E."/>
            <person name="Benoit I."/>
            <person name="Brakhage A.A."/>
            <person name="Braus G.H."/>
            <person name="Fischer R."/>
            <person name="Frisvad J.C."/>
            <person name="Goldman G.H."/>
            <person name="Houbraken J."/>
            <person name="Oakley B."/>
            <person name="Pocsi I."/>
            <person name="Scazzocchio C."/>
            <person name="Seiboth B."/>
            <person name="vanKuyk P.A."/>
            <person name="Wortman J."/>
            <person name="Dyer P.S."/>
            <person name="Grigoriev I.V."/>
        </authorList>
    </citation>
    <scope>NUCLEOTIDE SEQUENCE [LARGE SCALE GENOMIC DNA]</scope>
    <source>
        <strain evidence="4">DTO 134E9</strain>
    </source>
</reference>
<proteinExistence type="predicted"/>
<dbReference type="RefSeq" id="XP_040691849.1">
    <property type="nucleotide sequence ID" value="XM_040830256.1"/>
</dbReference>
<organism evidence="3 4">
    <name type="scientific">Aspergillus wentii DTO 134E9</name>
    <dbReference type="NCBI Taxonomy" id="1073089"/>
    <lineage>
        <taxon>Eukaryota</taxon>
        <taxon>Fungi</taxon>
        <taxon>Dikarya</taxon>
        <taxon>Ascomycota</taxon>
        <taxon>Pezizomycotina</taxon>
        <taxon>Eurotiomycetes</taxon>
        <taxon>Eurotiomycetidae</taxon>
        <taxon>Eurotiales</taxon>
        <taxon>Aspergillaceae</taxon>
        <taxon>Aspergillus</taxon>
        <taxon>Aspergillus subgen. Cremei</taxon>
    </lineage>
</organism>
<evidence type="ECO:0000259" key="1">
    <source>
        <dbReference type="Pfam" id="PF09994"/>
    </source>
</evidence>
<gene>
    <name evidence="3" type="ORF">ASPWEDRAFT_168102</name>
</gene>
<dbReference type="GeneID" id="63746104"/>
<dbReference type="AlphaFoldDB" id="A0A1L9RTG7"/>
<dbReference type="InterPro" id="IPR058525">
    <property type="entry name" value="DUF8212"/>
</dbReference>
<dbReference type="SUPFAM" id="SSF53474">
    <property type="entry name" value="alpha/beta-Hydrolases"/>
    <property type="match status" value="1"/>
</dbReference>
<evidence type="ECO:0000313" key="4">
    <source>
        <dbReference type="Proteomes" id="UP000184383"/>
    </source>
</evidence>
<evidence type="ECO:0000259" key="2">
    <source>
        <dbReference type="Pfam" id="PF26640"/>
    </source>
</evidence>